<evidence type="ECO:0000313" key="2">
    <source>
        <dbReference type="Proteomes" id="UP000000329"/>
    </source>
</evidence>
<protein>
    <submittedName>
        <fullName evidence="1">Uncharacterized protein</fullName>
    </submittedName>
</protein>
<gene>
    <name evidence="1" type="ordered locus">Hsero_2811</name>
</gene>
<keyword evidence="2" id="KW-1185">Reference proteome</keyword>
<proteinExistence type="predicted"/>
<reference evidence="1 2" key="1">
    <citation type="submission" date="2010-04" db="EMBL/GenBank/DDBJ databases">
        <title>The genome of Herbaspirillum seropedicae SmR1, an endophytic, nitrogen-fixing, plant-growth promoting beta-Proteobacteria.</title>
        <authorList>
            <person name="Pedrosa F.O."/>
            <person name="Monteiro R.A."/>
            <person name="Wassem R."/>
            <person name="Cruz L.M."/>
            <person name="Ayub R.A."/>
            <person name="Colauto N.B."/>
            <person name="Fernandez M.A."/>
            <person name="Fungaro M.H.P."/>
            <person name="Grisard E.C."/>
            <person name="Hungria M."/>
            <person name="Madeira H.M.F."/>
            <person name="Nodari R.O."/>
            <person name="Osaku C.A."/>
            <person name="Petzl-Erler M.L."/>
            <person name="Terenzi H."/>
            <person name="Vieira L.G.E."/>
            <person name="Almeida M.I.M."/>
            <person name="Alves L.R."/>
            <person name="Arantes O.M.N."/>
            <person name="Balsanelli E."/>
            <person name="Barcellos F.G."/>
            <person name="Baura V.A."/>
            <person name="Binde D.R."/>
            <person name="Campo R.J."/>
            <person name="Chubatsu L.S."/>
            <person name="Chueire L.M.O."/>
            <person name="Ciferri R.R."/>
            <person name="Correa L.C."/>
            <person name="da Conceicao Silva J.L."/>
            <person name="Dabul A.N.G."/>
            <person name="Dambros B.P."/>
            <person name="Faoro H."/>
            <person name="Favetti A."/>
            <person name="Friedermann G."/>
            <person name="Furlaneto M.C."/>
            <person name="Gasques L.S."/>
            <person name="Gimenes C.C.T."/>
            <person name="Gioppo N.M.R."/>
            <person name="Glienke-Blanco C."/>
            <person name="Godoy L.P."/>
            <person name="Guerra M.P."/>
            <person name="Karp S."/>
            <person name="Kava-Cordeiro V."/>
            <person name="Margarido V.P."/>
            <person name="Mathioni S.M."/>
            <person name="Menck-Soares M.A."/>
            <person name="Murace N.K."/>
            <person name="Nicolas M.F."/>
            <person name="Oliveira C.E.C."/>
            <person name="Pagnan N.A.B."/>
            <person name="Pamphile J.A."/>
            <person name="Patussi E.V."/>
            <person name="Pereira L.F.P."/>
            <person name="Pereira-Ferrari L."/>
            <person name="Pinto F.G.S."/>
            <person name="Precoma C."/>
            <person name="Prioli A.J."/>
            <person name="Prioli S.M.A.P."/>
            <person name="Raittz R.T."/>
            <person name="Ramos H.J.O."/>
            <person name="Ribeiro E.M.S.F."/>
            <person name="Rigo L.U."/>
            <person name="Rocha C.L.M.S.C."/>
            <person name="Rocha S.N."/>
            <person name="Santos K."/>
            <person name="Satori D."/>
            <person name="Silva A.G."/>
            <person name="Simao R.C.G."/>
            <person name="Soares M.A.M."/>
            <person name="Souza E.M."/>
            <person name="Steffens M.B.R."/>
            <person name="Steindel M."/>
            <person name="Tadra-Sfeir M.Z."/>
            <person name="Takahashi E.K."/>
            <person name="Torres R.A."/>
            <person name="Valle J.S."/>
            <person name="Vernal J.I."/>
            <person name="Vilas-Boas L.A."/>
            <person name="Watanabe M.A.E."/>
            <person name="Weiss V.A."/>
            <person name="Yates M.A."/>
            <person name="Souza E.M."/>
        </authorList>
    </citation>
    <scope>NUCLEOTIDE SEQUENCE [LARGE SCALE GENOMIC DNA]</scope>
    <source>
        <strain evidence="1 2">SmR1</strain>
    </source>
</reference>
<organism evidence="1 2">
    <name type="scientific">Herbaspirillum seropedicae (strain SmR1)</name>
    <dbReference type="NCBI Taxonomy" id="757424"/>
    <lineage>
        <taxon>Bacteria</taxon>
        <taxon>Pseudomonadati</taxon>
        <taxon>Pseudomonadota</taxon>
        <taxon>Betaproteobacteria</taxon>
        <taxon>Burkholderiales</taxon>
        <taxon>Oxalobacteraceae</taxon>
        <taxon>Herbaspirillum</taxon>
    </lineage>
</organism>
<evidence type="ECO:0000313" key="1">
    <source>
        <dbReference type="EMBL" id="ADJ64304.1"/>
    </source>
</evidence>
<dbReference type="KEGG" id="hse:Hsero_2811"/>
<dbReference type="AlphaFoldDB" id="D8IYW9"/>
<name>D8IYW9_HERSS</name>
<dbReference type="HOGENOM" id="CLU_2752302_0_0_4"/>
<sequence length="70" mass="8222">MFRLVVNRVSFLETRHPTSTRKMDRRIRIALVMDMITPSQRAFRKTPKNLRGNFELPSFGELKSSCPDCH</sequence>
<accession>D8IYW9</accession>
<dbReference type="Proteomes" id="UP000000329">
    <property type="component" value="Chromosome"/>
</dbReference>
<dbReference type="STRING" id="757424.Hsero_2811"/>
<dbReference type="EMBL" id="CP002039">
    <property type="protein sequence ID" value="ADJ64304.1"/>
    <property type="molecule type" value="Genomic_DNA"/>
</dbReference>